<evidence type="ECO:0000313" key="2">
    <source>
        <dbReference type="Proteomes" id="UP000308092"/>
    </source>
</evidence>
<gene>
    <name evidence="1" type="ORF">EYZ11_010372</name>
</gene>
<name>A0A4S3J625_9EURO</name>
<dbReference type="AlphaFoldDB" id="A0A4S3J625"/>
<dbReference type="EMBL" id="SOSA01000552">
    <property type="protein sequence ID" value="THC90162.1"/>
    <property type="molecule type" value="Genomic_DNA"/>
</dbReference>
<reference evidence="1 2" key="1">
    <citation type="submission" date="2019-03" db="EMBL/GenBank/DDBJ databases">
        <title>The genome sequence of a newly discovered highly antifungal drug resistant Aspergillus species, Aspergillus tanneri NIH 1004.</title>
        <authorList>
            <person name="Mounaud S."/>
            <person name="Singh I."/>
            <person name="Joardar V."/>
            <person name="Pakala S."/>
            <person name="Pakala S."/>
            <person name="Venepally P."/>
            <person name="Hoover J."/>
            <person name="Nierman W."/>
            <person name="Chung J."/>
            <person name="Losada L."/>
        </authorList>
    </citation>
    <scope>NUCLEOTIDE SEQUENCE [LARGE SCALE GENOMIC DNA]</scope>
    <source>
        <strain evidence="1 2">NIH1004</strain>
    </source>
</reference>
<protein>
    <submittedName>
        <fullName evidence="1">Uncharacterized protein</fullName>
    </submittedName>
</protein>
<sequence>MPIANKFLAVTQSHRGETATPYCNVTVPRFLRKDVTLASGIVWYRMGTA</sequence>
<evidence type="ECO:0000313" key="1">
    <source>
        <dbReference type="EMBL" id="THC90162.1"/>
    </source>
</evidence>
<dbReference type="Proteomes" id="UP000308092">
    <property type="component" value="Unassembled WGS sequence"/>
</dbReference>
<organism evidence="1 2">
    <name type="scientific">Aspergillus tanneri</name>
    <dbReference type="NCBI Taxonomy" id="1220188"/>
    <lineage>
        <taxon>Eukaryota</taxon>
        <taxon>Fungi</taxon>
        <taxon>Dikarya</taxon>
        <taxon>Ascomycota</taxon>
        <taxon>Pezizomycotina</taxon>
        <taxon>Eurotiomycetes</taxon>
        <taxon>Eurotiomycetidae</taxon>
        <taxon>Eurotiales</taxon>
        <taxon>Aspergillaceae</taxon>
        <taxon>Aspergillus</taxon>
        <taxon>Aspergillus subgen. Circumdati</taxon>
    </lineage>
</organism>
<dbReference type="VEuPathDB" id="FungiDB:EYZ11_010372"/>
<comment type="caution">
    <text evidence="1">The sequence shown here is derived from an EMBL/GenBank/DDBJ whole genome shotgun (WGS) entry which is preliminary data.</text>
</comment>
<accession>A0A4S3J625</accession>
<keyword evidence="2" id="KW-1185">Reference proteome</keyword>
<proteinExistence type="predicted"/>